<keyword evidence="1" id="KW-0732">Signal</keyword>
<keyword evidence="6" id="KW-1185">Reference proteome</keyword>
<feature type="domain" description="DUF2059" evidence="2">
    <location>
        <begin position="79"/>
        <end position="111"/>
    </location>
</feature>
<evidence type="ECO:0000259" key="2">
    <source>
        <dbReference type="Pfam" id="PF09832"/>
    </source>
</evidence>
<dbReference type="Proteomes" id="UP000651837">
    <property type="component" value="Unassembled WGS sequence"/>
</dbReference>
<dbReference type="InterPro" id="IPR018637">
    <property type="entry name" value="DUF2059"/>
</dbReference>
<comment type="caution">
    <text evidence="4">The sequence shown here is derived from an EMBL/GenBank/DDBJ whole genome shotgun (WGS) entry which is preliminary data.</text>
</comment>
<reference evidence="3 6" key="2">
    <citation type="submission" date="2020-07" db="EMBL/GenBank/DDBJ databases">
        <title>The draft genome sequence of Maribacter polysiphoniae KCTC 22021.</title>
        <authorList>
            <person name="Mu L."/>
        </authorList>
    </citation>
    <scope>NUCLEOTIDE SEQUENCE [LARGE SCALE GENOMIC DNA]</scope>
    <source>
        <strain evidence="3 6">KCTC 22021</strain>
    </source>
</reference>
<sequence>MQQFKILLFCFLMVPMGIMAQETEFSKDVKDYLESNGTMKQYEYAYGQLMQMMESRYPKSDVNLKSWTYLEEHEVKALEDIKSRLVPIYKAHFSHEDIKQMAAFYKTEAGVLLNTDRSKMTQVHKDELNSFYNTIVGQKIINNREALTKEISMASEDWSRELYGISMGLLSNG</sequence>
<evidence type="ECO:0000256" key="1">
    <source>
        <dbReference type="SAM" id="SignalP"/>
    </source>
</evidence>
<reference evidence="4 5" key="1">
    <citation type="submission" date="2018-05" db="EMBL/GenBank/DDBJ databases">
        <title>Genomic Encyclopedia of Archaeal and Bacterial Type Strains, Phase II (KMG-II): from individual species to whole genera.</title>
        <authorList>
            <person name="Goeker M."/>
        </authorList>
    </citation>
    <scope>NUCLEOTIDE SEQUENCE [LARGE SCALE GENOMIC DNA]</scope>
    <source>
        <strain evidence="4 5">DSM 23514</strain>
    </source>
</reference>
<feature type="signal peptide" evidence="1">
    <location>
        <begin position="1"/>
        <end position="20"/>
    </location>
</feature>
<evidence type="ECO:0000313" key="6">
    <source>
        <dbReference type="Proteomes" id="UP000651837"/>
    </source>
</evidence>
<evidence type="ECO:0000313" key="5">
    <source>
        <dbReference type="Proteomes" id="UP000245667"/>
    </source>
</evidence>
<evidence type="ECO:0000313" key="4">
    <source>
        <dbReference type="EMBL" id="PWK24989.1"/>
    </source>
</evidence>
<dbReference type="OrthoDB" id="1435601at2"/>
<accession>A0A316E6J2</accession>
<proteinExistence type="predicted"/>
<dbReference type="Proteomes" id="UP000245667">
    <property type="component" value="Unassembled WGS sequence"/>
</dbReference>
<dbReference type="Pfam" id="PF09832">
    <property type="entry name" value="DUF2059"/>
    <property type="match status" value="1"/>
</dbReference>
<organism evidence="4 5">
    <name type="scientific">Maribacter polysiphoniae</name>
    <dbReference type="NCBI Taxonomy" id="429344"/>
    <lineage>
        <taxon>Bacteria</taxon>
        <taxon>Pseudomonadati</taxon>
        <taxon>Bacteroidota</taxon>
        <taxon>Flavobacteriia</taxon>
        <taxon>Flavobacteriales</taxon>
        <taxon>Flavobacteriaceae</taxon>
        <taxon>Maribacter</taxon>
    </lineage>
</organism>
<gene>
    <name evidence="3" type="ORF">HZY62_02405</name>
    <name evidence="4" type="ORF">LX92_01358</name>
</gene>
<dbReference type="EMBL" id="JACWLN010000001">
    <property type="protein sequence ID" value="MBD1259424.1"/>
    <property type="molecule type" value="Genomic_DNA"/>
</dbReference>
<protein>
    <submittedName>
        <fullName evidence="3">DUF2059 domain-containing protein</fullName>
    </submittedName>
    <submittedName>
        <fullName evidence="4">Uncharacterized protein DUF2059</fullName>
    </submittedName>
</protein>
<dbReference type="AlphaFoldDB" id="A0A316E6J2"/>
<dbReference type="RefSeq" id="WP_109649510.1">
    <property type="nucleotide sequence ID" value="NZ_CAJQNU010000009.1"/>
</dbReference>
<evidence type="ECO:0000313" key="3">
    <source>
        <dbReference type="EMBL" id="MBD1259424.1"/>
    </source>
</evidence>
<name>A0A316E6J2_9FLAO</name>
<dbReference type="EMBL" id="QGGQ01000002">
    <property type="protein sequence ID" value="PWK24989.1"/>
    <property type="molecule type" value="Genomic_DNA"/>
</dbReference>
<feature type="chain" id="PRO_5016332674" evidence="1">
    <location>
        <begin position="21"/>
        <end position="173"/>
    </location>
</feature>